<dbReference type="SUPFAM" id="SSF49464">
    <property type="entry name" value="Carboxypeptidase regulatory domain-like"/>
    <property type="match status" value="1"/>
</dbReference>
<gene>
    <name evidence="1" type="ORF">CO102_01210</name>
</gene>
<feature type="non-terminal residue" evidence="1">
    <location>
        <position position="458"/>
    </location>
</feature>
<organism evidence="1 2">
    <name type="scientific">Candidatus Brennerbacteria bacterium CG_4_9_14_3_um_filter_43_9</name>
    <dbReference type="NCBI Taxonomy" id="1974522"/>
    <lineage>
        <taxon>Bacteria</taxon>
        <taxon>Candidatus Brenneribacteriota</taxon>
    </lineage>
</organism>
<name>A0A2M8C2S7_9BACT</name>
<evidence type="ECO:0000313" key="1">
    <source>
        <dbReference type="EMBL" id="PJB50401.1"/>
    </source>
</evidence>
<protein>
    <submittedName>
        <fullName evidence="1">Uncharacterized protein</fullName>
    </submittedName>
</protein>
<dbReference type="InterPro" id="IPR008969">
    <property type="entry name" value="CarboxyPept-like_regulatory"/>
</dbReference>
<reference evidence="2" key="1">
    <citation type="submission" date="2017-09" db="EMBL/GenBank/DDBJ databases">
        <title>Depth-based differentiation of microbial function through sediment-hosted aquifers and enrichment of novel symbionts in the deep terrestrial subsurface.</title>
        <authorList>
            <person name="Probst A.J."/>
            <person name="Ladd B."/>
            <person name="Jarett J.K."/>
            <person name="Geller-Mcgrath D.E."/>
            <person name="Sieber C.M.K."/>
            <person name="Emerson J.B."/>
            <person name="Anantharaman K."/>
            <person name="Thomas B.C."/>
            <person name="Malmstrom R."/>
            <person name="Stieglmeier M."/>
            <person name="Klingl A."/>
            <person name="Woyke T."/>
            <person name="Ryan C.M."/>
            <person name="Banfield J.F."/>
        </authorList>
    </citation>
    <scope>NUCLEOTIDE SEQUENCE [LARGE SCALE GENOMIC DNA]</scope>
</reference>
<accession>A0A2M8C2S7</accession>
<evidence type="ECO:0000313" key="2">
    <source>
        <dbReference type="Proteomes" id="UP000228770"/>
    </source>
</evidence>
<feature type="non-terminal residue" evidence="1">
    <location>
        <position position="1"/>
    </location>
</feature>
<dbReference type="Proteomes" id="UP000228770">
    <property type="component" value="Unassembled WGS sequence"/>
</dbReference>
<sequence length="458" mass="46820">VNASSNVTQNFTVAAGSVKTLTFSFANYNNVSANTEAFVNVFIPASATQKGNNARIADLSTTATTSLKVNTGSGYEMQMFIPGIGSLSPTCANVSGAACTAGTGGAPDTWSISGDATIPFVVPDTSSLYTLTVTVKDGSDVVVQDAFVWLNNKTTGLNTGSPTNSSGIAIVKIPVGTYQLGVDKPGYTGPAPTTFTPSTDANCTGLSCAKNLALTSNPYILSGQIIGTGFVAVANAWVWAEKVTSATDLTFAGGWTGASSDANGSYTLSISNGYWLVHAVADGYQETIYQVSDVRTSILVNGASQTGKNITLVVRSGYSAVQPKSAPVTPASGGTIDDSSNTGVKLIIPPSALGTDTSAGTVSIQDTYSVPGTTSVTPLGGKGKNITATNSSGQAVTSLSGSATMEINYLTSDLPTGVSESQLMLVYFDDTSNQWVEVAASQDTTNHKFSGSATHFTT</sequence>
<dbReference type="AlphaFoldDB" id="A0A2M8C2S7"/>
<proteinExistence type="predicted"/>
<dbReference type="EMBL" id="PFUA01000027">
    <property type="protein sequence ID" value="PJB50401.1"/>
    <property type="molecule type" value="Genomic_DNA"/>
</dbReference>
<comment type="caution">
    <text evidence="1">The sequence shown here is derived from an EMBL/GenBank/DDBJ whole genome shotgun (WGS) entry which is preliminary data.</text>
</comment>